<dbReference type="SUPFAM" id="SSF56112">
    <property type="entry name" value="Protein kinase-like (PK-like)"/>
    <property type="match status" value="2"/>
</dbReference>
<dbReference type="PANTHER" id="PTHR11012">
    <property type="entry name" value="PROTEIN KINASE-LIKE DOMAIN-CONTAINING"/>
    <property type="match status" value="1"/>
</dbReference>
<evidence type="ECO:0000313" key="3">
    <source>
        <dbReference type="Proteomes" id="UP000075902"/>
    </source>
</evidence>
<dbReference type="AlphaFoldDB" id="A0A182TK55"/>
<dbReference type="PANTHER" id="PTHR11012:SF6">
    <property type="entry name" value="CHK DOMAIN OV1-RELATED"/>
    <property type="match status" value="1"/>
</dbReference>
<dbReference type="InterPro" id="IPR015897">
    <property type="entry name" value="CHK_kinase-like"/>
</dbReference>
<keyword evidence="3" id="KW-1185">Reference proteome</keyword>
<name>A0A182TK55_9DIPT</name>
<sequence>MTSSASAAVSVPEWMTKEYFVDAIAVKLGKPATDFTITDLDVRRATEAGDNYASILYRVRVSVRLHNADGAPMDISLIVKALPQLSLTDEMVKLMNLFPKEIAMYTNVLPRLEQLYHQAGRTSVHFGPRCLKHTTEPTDVIVLEDLRERQFTMANRRHGLDMEHTRLVLRRMAQFHAASVVLEDHRGPYGELFREGMFTEKGRAMSEQFQKGQADFFQKIMRCWSEKVQQCANVMLGDVYFPPLQQHWGMDLFDSLIRVTRANRKGFNVLNHGDMWCNNIMFQYNEDSTVNDILLIDYQLSFWASPAIDLIYFMFTSVNGDFKLSQLNYMVQYYHEHLVDSLKFLGYTGTVPLLKELHSDIISHHLFGYMICFSILPICLMEKTDDASMDLMLDQGAAGESFKLKMYTNPVYVRQMEQLMEYFFDMGVHDLLQIGTQRPARIDCDPSLELPLWLDREFVEHIVNAKFGTAPEDKRTVRSVYTKNAAKKGDSYAAALYSVKVELLWKDAGVEETLSLIVKAPPKGIAASYSLDKEMYVRELYLYEHLIPAFEALYRSKGVSVKLGPRYYKPRVGLPVEAIVLEDLTISGYRMASRQDCLDQAHLEVALNHLAQFHAASAVYSDAGKTLPAILTASSADRQMAAKTDHMFAPSLDSLFGYMREWDFVGEFVDDLETVAKQIYQLLVDTWALNPEGFNVLNHGDAWLNNMLFAYNDYDGSVDRMALIDFQFPSWGSPVFDLIHFLFSSARADLKLSKQAYFLRYYQERLVHNLVLLGYGKPLPTLRQLHLDFNDRLTAAIKTVVIDLPYVLVDDTDDASQEAAIVQTEVGQRFQKLLFDNERYKEQLKDLLPYFRSRGLLAPLTAHSKRDK</sequence>
<feature type="domain" description="CHK kinase-like" evidence="1">
    <location>
        <begin position="141"/>
        <end position="344"/>
    </location>
</feature>
<dbReference type="VEuPathDB" id="VectorBase:AMEC003779"/>
<dbReference type="SMART" id="SM00587">
    <property type="entry name" value="CHK"/>
    <property type="match status" value="2"/>
</dbReference>
<dbReference type="EnsemblMetazoa" id="AMEC003779-RA">
    <property type="protein sequence ID" value="AMEC003779-PA"/>
    <property type="gene ID" value="AMEC003779"/>
</dbReference>
<feature type="domain" description="CHK kinase-like" evidence="1">
    <location>
        <begin position="579"/>
        <end position="772"/>
    </location>
</feature>
<dbReference type="Proteomes" id="UP000075902">
    <property type="component" value="Unassembled WGS sequence"/>
</dbReference>
<reference evidence="2" key="2">
    <citation type="submission" date="2020-05" db="UniProtKB">
        <authorList>
            <consortium name="EnsemblMetazoa"/>
        </authorList>
    </citation>
    <scope>IDENTIFICATION</scope>
    <source>
        <strain evidence="2">CM1001059</strain>
    </source>
</reference>
<dbReference type="InterPro" id="IPR011009">
    <property type="entry name" value="Kinase-like_dom_sf"/>
</dbReference>
<proteinExistence type="predicted"/>
<reference evidence="3" key="1">
    <citation type="submission" date="2014-01" db="EMBL/GenBank/DDBJ databases">
        <title>The Genome Sequence of Anopheles melas CM1001059_A (V2).</title>
        <authorList>
            <consortium name="The Broad Institute Genomics Platform"/>
            <person name="Neafsey D.E."/>
            <person name="Besansky N."/>
            <person name="Howell P."/>
            <person name="Walton C."/>
            <person name="Young S.K."/>
            <person name="Zeng Q."/>
            <person name="Gargeya S."/>
            <person name="Fitzgerald M."/>
            <person name="Haas B."/>
            <person name="Abouelleil A."/>
            <person name="Allen A.W."/>
            <person name="Alvarado L."/>
            <person name="Arachchi H.M."/>
            <person name="Berlin A.M."/>
            <person name="Chapman S.B."/>
            <person name="Gainer-Dewar J."/>
            <person name="Goldberg J."/>
            <person name="Griggs A."/>
            <person name="Gujja S."/>
            <person name="Hansen M."/>
            <person name="Howarth C."/>
            <person name="Imamovic A."/>
            <person name="Ireland A."/>
            <person name="Larimer J."/>
            <person name="McCowan C."/>
            <person name="Murphy C."/>
            <person name="Pearson M."/>
            <person name="Poon T.W."/>
            <person name="Priest M."/>
            <person name="Roberts A."/>
            <person name="Saif S."/>
            <person name="Shea T."/>
            <person name="Sisk P."/>
            <person name="Sykes S."/>
            <person name="Wortman J."/>
            <person name="Nusbaum C."/>
            <person name="Birren B."/>
        </authorList>
    </citation>
    <scope>NUCLEOTIDE SEQUENCE [LARGE SCALE GENOMIC DNA]</scope>
    <source>
        <strain evidence="3">CM1001059</strain>
    </source>
</reference>
<accession>A0A182TK55</accession>
<dbReference type="InterPro" id="IPR004119">
    <property type="entry name" value="EcKL"/>
</dbReference>
<evidence type="ECO:0000313" key="2">
    <source>
        <dbReference type="EnsemblMetazoa" id="AMEC003779-PA"/>
    </source>
</evidence>
<evidence type="ECO:0000259" key="1">
    <source>
        <dbReference type="SMART" id="SM00587"/>
    </source>
</evidence>
<organism evidence="2 3">
    <name type="scientific">Anopheles melas</name>
    <dbReference type="NCBI Taxonomy" id="34690"/>
    <lineage>
        <taxon>Eukaryota</taxon>
        <taxon>Metazoa</taxon>
        <taxon>Ecdysozoa</taxon>
        <taxon>Arthropoda</taxon>
        <taxon>Hexapoda</taxon>
        <taxon>Insecta</taxon>
        <taxon>Pterygota</taxon>
        <taxon>Neoptera</taxon>
        <taxon>Endopterygota</taxon>
        <taxon>Diptera</taxon>
        <taxon>Nematocera</taxon>
        <taxon>Culicoidea</taxon>
        <taxon>Culicidae</taxon>
        <taxon>Anophelinae</taxon>
        <taxon>Anopheles</taxon>
    </lineage>
</organism>
<dbReference type="Gene3D" id="3.90.1200.10">
    <property type="match status" value="2"/>
</dbReference>
<protein>
    <recommendedName>
        <fullName evidence="1">CHK kinase-like domain-containing protein</fullName>
    </recommendedName>
</protein>
<dbReference type="Pfam" id="PF02958">
    <property type="entry name" value="EcKL"/>
    <property type="match status" value="2"/>
</dbReference>